<gene>
    <name evidence="1" type="ORF">SCLCIDRAFT_139396</name>
</gene>
<organism evidence="1 2">
    <name type="scientific">Scleroderma citrinum Foug A</name>
    <dbReference type="NCBI Taxonomy" id="1036808"/>
    <lineage>
        <taxon>Eukaryota</taxon>
        <taxon>Fungi</taxon>
        <taxon>Dikarya</taxon>
        <taxon>Basidiomycota</taxon>
        <taxon>Agaricomycotina</taxon>
        <taxon>Agaricomycetes</taxon>
        <taxon>Agaricomycetidae</taxon>
        <taxon>Boletales</taxon>
        <taxon>Sclerodermatineae</taxon>
        <taxon>Sclerodermataceae</taxon>
        <taxon>Scleroderma</taxon>
    </lineage>
</organism>
<sequence length="88" mass="9916">EFCPECFLVHDGKQPKQDACITYFGFGRRSVRYEVDTMYHTHLCAVSVLVVWMSGLPLADVSVWLLTAMTLAIFNITKVVTGNVEFTP</sequence>
<protein>
    <submittedName>
        <fullName evidence="1">Uncharacterized protein</fullName>
    </submittedName>
</protein>
<dbReference type="AlphaFoldDB" id="A0A0C3DAW3"/>
<feature type="non-terminal residue" evidence="1">
    <location>
        <position position="1"/>
    </location>
</feature>
<name>A0A0C3DAW3_9AGAM</name>
<dbReference type="HOGENOM" id="CLU_2475105_0_0_1"/>
<reference evidence="1 2" key="1">
    <citation type="submission" date="2014-04" db="EMBL/GenBank/DDBJ databases">
        <authorList>
            <consortium name="DOE Joint Genome Institute"/>
            <person name="Kuo A."/>
            <person name="Kohler A."/>
            <person name="Nagy L.G."/>
            <person name="Floudas D."/>
            <person name="Copeland A."/>
            <person name="Barry K.W."/>
            <person name="Cichocki N."/>
            <person name="Veneault-Fourrey C."/>
            <person name="LaButti K."/>
            <person name="Lindquist E.A."/>
            <person name="Lipzen A."/>
            <person name="Lundell T."/>
            <person name="Morin E."/>
            <person name="Murat C."/>
            <person name="Sun H."/>
            <person name="Tunlid A."/>
            <person name="Henrissat B."/>
            <person name="Grigoriev I.V."/>
            <person name="Hibbett D.S."/>
            <person name="Martin F."/>
            <person name="Nordberg H.P."/>
            <person name="Cantor M.N."/>
            <person name="Hua S.X."/>
        </authorList>
    </citation>
    <scope>NUCLEOTIDE SEQUENCE [LARGE SCALE GENOMIC DNA]</scope>
    <source>
        <strain evidence="1 2">Foug A</strain>
    </source>
</reference>
<dbReference type="Proteomes" id="UP000053989">
    <property type="component" value="Unassembled WGS sequence"/>
</dbReference>
<evidence type="ECO:0000313" key="2">
    <source>
        <dbReference type="Proteomes" id="UP000053989"/>
    </source>
</evidence>
<keyword evidence="2" id="KW-1185">Reference proteome</keyword>
<dbReference type="EMBL" id="KN822186">
    <property type="protein sequence ID" value="KIM53236.1"/>
    <property type="molecule type" value="Genomic_DNA"/>
</dbReference>
<dbReference type="InParanoid" id="A0A0C3DAW3"/>
<evidence type="ECO:0000313" key="1">
    <source>
        <dbReference type="EMBL" id="KIM53236.1"/>
    </source>
</evidence>
<reference evidence="2" key="2">
    <citation type="submission" date="2015-01" db="EMBL/GenBank/DDBJ databases">
        <title>Evolutionary Origins and Diversification of the Mycorrhizal Mutualists.</title>
        <authorList>
            <consortium name="DOE Joint Genome Institute"/>
            <consortium name="Mycorrhizal Genomics Consortium"/>
            <person name="Kohler A."/>
            <person name="Kuo A."/>
            <person name="Nagy L.G."/>
            <person name="Floudas D."/>
            <person name="Copeland A."/>
            <person name="Barry K.W."/>
            <person name="Cichocki N."/>
            <person name="Veneault-Fourrey C."/>
            <person name="LaButti K."/>
            <person name="Lindquist E.A."/>
            <person name="Lipzen A."/>
            <person name="Lundell T."/>
            <person name="Morin E."/>
            <person name="Murat C."/>
            <person name="Riley R."/>
            <person name="Ohm R."/>
            <person name="Sun H."/>
            <person name="Tunlid A."/>
            <person name="Henrissat B."/>
            <person name="Grigoriev I.V."/>
            <person name="Hibbett D.S."/>
            <person name="Martin F."/>
        </authorList>
    </citation>
    <scope>NUCLEOTIDE SEQUENCE [LARGE SCALE GENOMIC DNA]</scope>
    <source>
        <strain evidence="2">Foug A</strain>
    </source>
</reference>
<dbReference type="STRING" id="1036808.A0A0C3DAW3"/>
<dbReference type="OrthoDB" id="2789670at2759"/>
<accession>A0A0C3DAW3</accession>
<proteinExistence type="predicted"/>